<accession>X1HWA9</accession>
<dbReference type="EMBL" id="BARU01016534">
    <property type="protein sequence ID" value="GAH49573.1"/>
    <property type="molecule type" value="Genomic_DNA"/>
</dbReference>
<evidence type="ECO:0000313" key="1">
    <source>
        <dbReference type="EMBL" id="GAH49573.1"/>
    </source>
</evidence>
<sequence>QTYFTVQSLEEATCSEIAEVTGRSHNLESRYLRRLKDIGVLQSKRVPVSNSEDEWKGTEVKYFLGESA</sequence>
<gene>
    <name evidence="1" type="ORF">S03H2_27469</name>
</gene>
<proteinExistence type="predicted"/>
<comment type="caution">
    <text evidence="1">The sequence shown here is derived from an EMBL/GenBank/DDBJ whole genome shotgun (WGS) entry which is preliminary data.</text>
</comment>
<dbReference type="SUPFAM" id="SSF46785">
    <property type="entry name" value="Winged helix' DNA-binding domain"/>
    <property type="match status" value="1"/>
</dbReference>
<protein>
    <submittedName>
        <fullName evidence="1">Uncharacterized protein</fullName>
    </submittedName>
</protein>
<name>X1HWA9_9ZZZZ</name>
<dbReference type="InterPro" id="IPR036388">
    <property type="entry name" value="WH-like_DNA-bd_sf"/>
</dbReference>
<dbReference type="InterPro" id="IPR036390">
    <property type="entry name" value="WH_DNA-bd_sf"/>
</dbReference>
<feature type="non-terminal residue" evidence="1">
    <location>
        <position position="1"/>
    </location>
</feature>
<dbReference type="AlphaFoldDB" id="X1HWA9"/>
<reference evidence="1" key="1">
    <citation type="journal article" date="2014" name="Front. Microbiol.">
        <title>High frequency of phylogenetically diverse reductive dehalogenase-homologous genes in deep subseafloor sedimentary metagenomes.</title>
        <authorList>
            <person name="Kawai M."/>
            <person name="Futagami T."/>
            <person name="Toyoda A."/>
            <person name="Takaki Y."/>
            <person name="Nishi S."/>
            <person name="Hori S."/>
            <person name="Arai W."/>
            <person name="Tsubouchi T."/>
            <person name="Morono Y."/>
            <person name="Uchiyama I."/>
            <person name="Ito T."/>
            <person name="Fujiyama A."/>
            <person name="Inagaki F."/>
            <person name="Takami H."/>
        </authorList>
    </citation>
    <scope>NUCLEOTIDE SEQUENCE</scope>
    <source>
        <strain evidence="1">Expedition CK06-06</strain>
    </source>
</reference>
<dbReference type="Gene3D" id="1.10.10.10">
    <property type="entry name" value="Winged helix-like DNA-binding domain superfamily/Winged helix DNA-binding domain"/>
    <property type="match status" value="1"/>
</dbReference>
<organism evidence="1">
    <name type="scientific">marine sediment metagenome</name>
    <dbReference type="NCBI Taxonomy" id="412755"/>
    <lineage>
        <taxon>unclassified sequences</taxon>
        <taxon>metagenomes</taxon>
        <taxon>ecological metagenomes</taxon>
    </lineage>
</organism>